<dbReference type="SUPFAM" id="SSF56235">
    <property type="entry name" value="N-terminal nucleophile aminohydrolases (Ntn hydrolases)"/>
    <property type="match status" value="1"/>
</dbReference>
<evidence type="ECO:0000259" key="4">
    <source>
        <dbReference type="Pfam" id="PF00733"/>
    </source>
</evidence>
<comment type="catalytic activity">
    <reaction evidence="3">
        <text>L-aspartate + L-glutamine + ATP + H2O = L-asparagine + L-glutamate + AMP + diphosphate + H(+)</text>
        <dbReference type="Rhea" id="RHEA:12228"/>
        <dbReference type="ChEBI" id="CHEBI:15377"/>
        <dbReference type="ChEBI" id="CHEBI:15378"/>
        <dbReference type="ChEBI" id="CHEBI:29985"/>
        <dbReference type="ChEBI" id="CHEBI:29991"/>
        <dbReference type="ChEBI" id="CHEBI:30616"/>
        <dbReference type="ChEBI" id="CHEBI:33019"/>
        <dbReference type="ChEBI" id="CHEBI:58048"/>
        <dbReference type="ChEBI" id="CHEBI:58359"/>
        <dbReference type="ChEBI" id="CHEBI:456215"/>
        <dbReference type="EC" id="6.3.5.4"/>
    </reaction>
</comment>
<evidence type="ECO:0000256" key="2">
    <source>
        <dbReference type="ARBA" id="ARBA00012737"/>
    </source>
</evidence>
<dbReference type="InterPro" id="IPR001962">
    <property type="entry name" value="Asn_synthase"/>
</dbReference>
<dbReference type="Gene3D" id="3.60.20.10">
    <property type="entry name" value="Glutamine Phosphoribosylpyrophosphate, subunit 1, domain 1"/>
    <property type="match status" value="1"/>
</dbReference>
<protein>
    <recommendedName>
        <fullName evidence="2">asparagine synthase (glutamine-hydrolyzing)</fullName>
        <ecNumber evidence="2">6.3.5.4</ecNumber>
    </recommendedName>
</protein>
<dbReference type="InterPro" id="IPR051786">
    <property type="entry name" value="ASN_synthetase/amidase"/>
</dbReference>
<dbReference type="Proteomes" id="UP001198862">
    <property type="component" value="Unassembled WGS sequence"/>
</dbReference>
<dbReference type="Gene3D" id="3.40.50.620">
    <property type="entry name" value="HUPs"/>
    <property type="match status" value="2"/>
</dbReference>
<sequence>MFAAIFNVDGAPVDHSRFGVAGYDVESIDRAGHVAFVCAKAGPFSARGEAVGIRGLGGLFRIVGRVRLDARDELRSRLPDLPEAAPGEASDPELCLRAYAAWGDAFLDRLAGDFCFVLWDGSRKRLICARDQLGIRSLFHAEVGGTWFVSDSLDWIATRAGVARDLDDTWIADFLTVGHSLEVERTVYRHVRRLPPAHVLTISGTGITTRRYWRLHIGDPLHFRDRRQYTEGFLDLMSRSIGDRLSVGRVGIAMSGGLDSTALAACAVHVTGDASRVVAECLDFDEFESARERHFSSLVAKRLGIELRHRRGDNLVYDKQWWARSTTTPEPSALITTAHFDRDVVCERAERASVWLYGEGPDNALTFERNEYLSWLIGRRDWRRLAEAGAFYLRVKGLAGWWDTLKRYTGRRHPPDDSIGVPPWIEPSLVARLDLERRIAGVTPPGGVGAGLGPRHPWRPEAVAGFSNPIWPAVFADYEFEESLGPLVLRHPFLDLRVLEFMLSVPTVPWAREKMLLREAMRGRLPDEVLARPKTPHDCTLPFGSGLPGLSRNGSLDRYVDVSILSAGSWPGHRLRGRVLAVHVLDHWLATRRTDGIGSG</sequence>
<dbReference type="EC" id="6.3.5.4" evidence="2"/>
<dbReference type="InterPro" id="IPR014729">
    <property type="entry name" value="Rossmann-like_a/b/a_fold"/>
</dbReference>
<evidence type="ECO:0000256" key="1">
    <source>
        <dbReference type="ARBA" id="ARBA00005187"/>
    </source>
</evidence>
<dbReference type="Pfam" id="PF00733">
    <property type="entry name" value="Asn_synthase"/>
    <property type="match status" value="2"/>
</dbReference>
<comment type="caution">
    <text evidence="6">The sequence shown here is derived from an EMBL/GenBank/DDBJ whole genome shotgun (WGS) entry which is preliminary data.</text>
</comment>
<evidence type="ECO:0000313" key="6">
    <source>
        <dbReference type="EMBL" id="MCC8427337.1"/>
    </source>
</evidence>
<dbReference type="PANTHER" id="PTHR43284">
    <property type="entry name" value="ASPARAGINE SYNTHETASE (GLUTAMINE-HYDROLYZING)"/>
    <property type="match status" value="1"/>
</dbReference>
<organism evidence="6 7">
    <name type="scientific">Reyranella aquatilis</name>
    <dbReference type="NCBI Taxonomy" id="2035356"/>
    <lineage>
        <taxon>Bacteria</taxon>
        <taxon>Pseudomonadati</taxon>
        <taxon>Pseudomonadota</taxon>
        <taxon>Alphaproteobacteria</taxon>
        <taxon>Hyphomicrobiales</taxon>
        <taxon>Reyranellaceae</taxon>
        <taxon>Reyranella</taxon>
    </lineage>
</organism>
<comment type="pathway">
    <text evidence="1">Amino-acid biosynthesis; L-asparagine biosynthesis; L-asparagine from L-aspartate (L-Gln route): step 1/1.</text>
</comment>
<evidence type="ECO:0000259" key="5">
    <source>
        <dbReference type="Pfam" id="PF13537"/>
    </source>
</evidence>
<keyword evidence="7" id="KW-1185">Reference proteome</keyword>
<feature type="domain" description="Asparagine synthetase" evidence="4">
    <location>
        <begin position="234"/>
        <end position="363"/>
    </location>
</feature>
<proteinExistence type="predicted"/>
<feature type="domain" description="Asparagine synthetase" evidence="4">
    <location>
        <begin position="488"/>
        <end position="537"/>
    </location>
</feature>
<name>A0ABS8KMP4_9HYPH</name>
<evidence type="ECO:0000313" key="7">
    <source>
        <dbReference type="Proteomes" id="UP001198862"/>
    </source>
</evidence>
<dbReference type="InterPro" id="IPR029055">
    <property type="entry name" value="Ntn_hydrolases_N"/>
</dbReference>
<dbReference type="InterPro" id="IPR017932">
    <property type="entry name" value="GATase_2_dom"/>
</dbReference>
<accession>A0ABS8KMP4</accession>
<dbReference type="SUPFAM" id="SSF52402">
    <property type="entry name" value="Adenine nucleotide alpha hydrolases-like"/>
    <property type="match status" value="1"/>
</dbReference>
<reference evidence="6 7" key="1">
    <citation type="submission" date="2021-11" db="EMBL/GenBank/DDBJ databases">
        <authorList>
            <person name="Lee D.-H."/>
            <person name="Kim S.-B."/>
        </authorList>
    </citation>
    <scope>NUCLEOTIDE SEQUENCE [LARGE SCALE GENOMIC DNA]</scope>
    <source>
        <strain evidence="6 7">KCTC 52223</strain>
    </source>
</reference>
<dbReference type="EMBL" id="JAJISD010000001">
    <property type="protein sequence ID" value="MCC8427337.1"/>
    <property type="molecule type" value="Genomic_DNA"/>
</dbReference>
<evidence type="ECO:0000256" key="3">
    <source>
        <dbReference type="ARBA" id="ARBA00048741"/>
    </source>
</evidence>
<dbReference type="Pfam" id="PF13537">
    <property type="entry name" value="GATase_7"/>
    <property type="match status" value="1"/>
</dbReference>
<feature type="domain" description="Glutamine amidotransferase type-2" evidence="5">
    <location>
        <begin position="71"/>
        <end position="150"/>
    </location>
</feature>
<dbReference type="RefSeq" id="WP_230548579.1">
    <property type="nucleotide sequence ID" value="NZ_JAJISD010000001.1"/>
</dbReference>
<gene>
    <name evidence="6" type="ORF">LJ725_00025</name>
</gene>
<dbReference type="PANTHER" id="PTHR43284:SF1">
    <property type="entry name" value="ASPARAGINE SYNTHETASE"/>
    <property type="match status" value="1"/>
</dbReference>